<organism evidence="1 2">
    <name type="scientific">Rhipicephalus microplus</name>
    <name type="common">Cattle tick</name>
    <name type="synonym">Boophilus microplus</name>
    <dbReference type="NCBI Taxonomy" id="6941"/>
    <lineage>
        <taxon>Eukaryota</taxon>
        <taxon>Metazoa</taxon>
        <taxon>Ecdysozoa</taxon>
        <taxon>Arthropoda</taxon>
        <taxon>Chelicerata</taxon>
        <taxon>Arachnida</taxon>
        <taxon>Acari</taxon>
        <taxon>Parasitiformes</taxon>
        <taxon>Ixodida</taxon>
        <taxon>Ixodoidea</taxon>
        <taxon>Ixodidae</taxon>
        <taxon>Rhipicephalinae</taxon>
        <taxon>Rhipicephalus</taxon>
        <taxon>Boophilus</taxon>
    </lineage>
</organism>
<evidence type="ECO:0000313" key="2">
    <source>
        <dbReference type="Proteomes" id="UP000821866"/>
    </source>
</evidence>
<dbReference type="VEuPathDB" id="VectorBase:LOC119176319"/>
<name>A0A9J6D8V4_RHIMP</name>
<protein>
    <submittedName>
        <fullName evidence="1">Uncharacterized protein</fullName>
    </submittedName>
</protein>
<dbReference type="EMBL" id="JABSTU010000010">
    <property type="protein sequence ID" value="KAH8018564.1"/>
    <property type="molecule type" value="Genomic_DNA"/>
</dbReference>
<dbReference type="InterPro" id="IPR029779">
    <property type="entry name" value="Rmp24-like"/>
</dbReference>
<proteinExistence type="predicted"/>
<dbReference type="AlphaFoldDB" id="A0A9J6D8V4"/>
<keyword evidence="2" id="KW-1185">Reference proteome</keyword>
<dbReference type="Proteomes" id="UP000821866">
    <property type="component" value="Chromosome 8"/>
</dbReference>
<comment type="caution">
    <text evidence="1">The sequence shown here is derived from an EMBL/GenBank/DDBJ whole genome shotgun (WGS) entry which is preliminary data.</text>
</comment>
<accession>A0A9J6D8V4</accession>
<gene>
    <name evidence="1" type="ORF">HPB51_008960</name>
</gene>
<sequence>MLAFSRSFSYRLLECSGRRGVGDKHLTKCETCGIAWDPSSVKIRTKPRLLLRRSIRKLLAKERHRPWLLNSRQKKLLKRFNRATTMLVSADIYCLSYESLLFQVLPDSS</sequence>
<evidence type="ECO:0000313" key="1">
    <source>
        <dbReference type="EMBL" id="KAH8018564.1"/>
    </source>
</evidence>
<reference evidence="1" key="2">
    <citation type="submission" date="2021-09" db="EMBL/GenBank/DDBJ databases">
        <authorList>
            <person name="Jia N."/>
            <person name="Wang J."/>
            <person name="Shi W."/>
            <person name="Du L."/>
            <person name="Sun Y."/>
            <person name="Zhan W."/>
            <person name="Jiang J."/>
            <person name="Wang Q."/>
            <person name="Zhang B."/>
            <person name="Ji P."/>
            <person name="Sakyi L.B."/>
            <person name="Cui X."/>
            <person name="Yuan T."/>
            <person name="Jiang B."/>
            <person name="Yang W."/>
            <person name="Lam T.T.-Y."/>
            <person name="Chang Q."/>
            <person name="Ding S."/>
            <person name="Wang X."/>
            <person name="Zhu J."/>
            <person name="Ruan X."/>
            <person name="Zhao L."/>
            <person name="Wei J."/>
            <person name="Que T."/>
            <person name="Du C."/>
            <person name="Cheng J."/>
            <person name="Dai P."/>
            <person name="Han X."/>
            <person name="Huang E."/>
            <person name="Gao Y."/>
            <person name="Liu J."/>
            <person name="Shao H."/>
            <person name="Ye R."/>
            <person name="Li L."/>
            <person name="Wei W."/>
            <person name="Wang X."/>
            <person name="Wang C."/>
            <person name="Huo Q."/>
            <person name="Li W."/>
            <person name="Guo W."/>
            <person name="Chen H."/>
            <person name="Chen S."/>
            <person name="Zhou L."/>
            <person name="Zhou L."/>
            <person name="Ni X."/>
            <person name="Tian J."/>
            <person name="Zhou Y."/>
            <person name="Sheng Y."/>
            <person name="Liu T."/>
            <person name="Pan Y."/>
            <person name="Xia L."/>
            <person name="Li J."/>
            <person name="Zhao F."/>
            <person name="Cao W."/>
        </authorList>
    </citation>
    <scope>NUCLEOTIDE SEQUENCE</scope>
    <source>
        <strain evidence="1">Rmic-2018</strain>
        <tissue evidence="1">Larvae</tissue>
    </source>
</reference>
<dbReference type="Pfam" id="PF15719">
    <property type="entry name" value="Rmp24-like"/>
    <property type="match status" value="1"/>
</dbReference>
<reference evidence="1" key="1">
    <citation type="journal article" date="2020" name="Cell">
        <title>Large-Scale Comparative Analyses of Tick Genomes Elucidate Their Genetic Diversity and Vector Capacities.</title>
        <authorList>
            <consortium name="Tick Genome and Microbiome Consortium (TIGMIC)"/>
            <person name="Jia N."/>
            <person name="Wang J."/>
            <person name="Shi W."/>
            <person name="Du L."/>
            <person name="Sun Y."/>
            <person name="Zhan W."/>
            <person name="Jiang J.F."/>
            <person name="Wang Q."/>
            <person name="Zhang B."/>
            <person name="Ji P."/>
            <person name="Bell-Sakyi L."/>
            <person name="Cui X.M."/>
            <person name="Yuan T.T."/>
            <person name="Jiang B.G."/>
            <person name="Yang W.F."/>
            <person name="Lam T.T."/>
            <person name="Chang Q.C."/>
            <person name="Ding S.J."/>
            <person name="Wang X.J."/>
            <person name="Zhu J.G."/>
            <person name="Ruan X.D."/>
            <person name="Zhao L."/>
            <person name="Wei J.T."/>
            <person name="Ye R.Z."/>
            <person name="Que T.C."/>
            <person name="Du C.H."/>
            <person name="Zhou Y.H."/>
            <person name="Cheng J.X."/>
            <person name="Dai P.F."/>
            <person name="Guo W.B."/>
            <person name="Han X.H."/>
            <person name="Huang E.J."/>
            <person name="Li L.F."/>
            <person name="Wei W."/>
            <person name="Gao Y.C."/>
            <person name="Liu J.Z."/>
            <person name="Shao H.Z."/>
            <person name="Wang X."/>
            <person name="Wang C.C."/>
            <person name="Yang T.C."/>
            <person name="Huo Q.B."/>
            <person name="Li W."/>
            <person name="Chen H.Y."/>
            <person name="Chen S.E."/>
            <person name="Zhou L.G."/>
            <person name="Ni X.B."/>
            <person name="Tian J.H."/>
            <person name="Sheng Y."/>
            <person name="Liu T."/>
            <person name="Pan Y.S."/>
            <person name="Xia L.Y."/>
            <person name="Li J."/>
            <person name="Zhao F."/>
            <person name="Cao W.C."/>
        </authorList>
    </citation>
    <scope>NUCLEOTIDE SEQUENCE</scope>
    <source>
        <strain evidence="1">Rmic-2018</strain>
    </source>
</reference>